<evidence type="ECO:0000259" key="2">
    <source>
        <dbReference type="PROSITE" id="PS51736"/>
    </source>
</evidence>
<evidence type="ECO:0000256" key="1">
    <source>
        <dbReference type="SAM" id="Coils"/>
    </source>
</evidence>
<protein>
    <submittedName>
        <fullName evidence="4">Recombinase family protein</fullName>
    </submittedName>
</protein>
<dbReference type="GO" id="GO:0000150">
    <property type="term" value="F:DNA strand exchange activity"/>
    <property type="evidence" value="ECO:0007669"/>
    <property type="project" value="InterPro"/>
</dbReference>
<dbReference type="InterPro" id="IPR006119">
    <property type="entry name" value="Resolv_N"/>
</dbReference>
<gene>
    <name evidence="4" type="ORF">GXN76_08270</name>
</gene>
<feature type="domain" description="Resolvase/invertase-type recombinase catalytic" evidence="2">
    <location>
        <begin position="8"/>
        <end position="165"/>
    </location>
</feature>
<dbReference type="SMART" id="SM00857">
    <property type="entry name" value="Resolvase"/>
    <property type="match status" value="1"/>
</dbReference>
<evidence type="ECO:0000313" key="4">
    <source>
        <dbReference type="EMBL" id="QKG85967.1"/>
    </source>
</evidence>
<organism evidence="4 5">
    <name type="scientific">Kroppenstedtia pulmonis</name>
    <dbReference type="NCBI Taxonomy" id="1380685"/>
    <lineage>
        <taxon>Bacteria</taxon>
        <taxon>Bacillati</taxon>
        <taxon>Bacillota</taxon>
        <taxon>Bacilli</taxon>
        <taxon>Bacillales</taxon>
        <taxon>Thermoactinomycetaceae</taxon>
        <taxon>Kroppenstedtia</taxon>
    </lineage>
</organism>
<accession>A0A7D3XS37</accession>
<dbReference type="PANTHER" id="PTHR30461:SF23">
    <property type="entry name" value="DNA RECOMBINASE-RELATED"/>
    <property type="match status" value="1"/>
</dbReference>
<feature type="coiled-coil region" evidence="1">
    <location>
        <begin position="360"/>
        <end position="457"/>
    </location>
</feature>
<dbReference type="PROSITE" id="PS51737">
    <property type="entry name" value="RECOMBINASE_DNA_BIND"/>
    <property type="match status" value="1"/>
</dbReference>
<dbReference type="InterPro" id="IPR050639">
    <property type="entry name" value="SSR_resolvase"/>
</dbReference>
<proteinExistence type="predicted"/>
<dbReference type="Gene3D" id="3.40.50.1390">
    <property type="entry name" value="Resolvase, N-terminal catalytic domain"/>
    <property type="match status" value="1"/>
</dbReference>
<dbReference type="SUPFAM" id="SSF53041">
    <property type="entry name" value="Resolvase-like"/>
    <property type="match status" value="1"/>
</dbReference>
<dbReference type="PANTHER" id="PTHR30461">
    <property type="entry name" value="DNA-INVERTASE FROM LAMBDOID PROPHAGE"/>
    <property type="match status" value="1"/>
</dbReference>
<dbReference type="InterPro" id="IPR038109">
    <property type="entry name" value="DNA_bind_recomb_sf"/>
</dbReference>
<feature type="domain" description="Recombinase" evidence="3">
    <location>
        <begin position="173"/>
        <end position="299"/>
    </location>
</feature>
<evidence type="ECO:0000313" key="5">
    <source>
        <dbReference type="Proteomes" id="UP000503088"/>
    </source>
</evidence>
<dbReference type="CDD" id="cd00338">
    <property type="entry name" value="Ser_Recombinase"/>
    <property type="match status" value="1"/>
</dbReference>
<dbReference type="KEGG" id="kpul:GXN76_08270"/>
<dbReference type="Pfam" id="PF07508">
    <property type="entry name" value="Recombinase"/>
    <property type="match status" value="1"/>
</dbReference>
<dbReference type="Pfam" id="PF00239">
    <property type="entry name" value="Resolvase"/>
    <property type="match status" value="1"/>
</dbReference>
<dbReference type="InterPro" id="IPR036162">
    <property type="entry name" value="Resolvase-like_N_sf"/>
</dbReference>
<dbReference type="EMBL" id="CP048104">
    <property type="protein sequence ID" value="QKG85967.1"/>
    <property type="molecule type" value="Genomic_DNA"/>
</dbReference>
<dbReference type="Proteomes" id="UP000503088">
    <property type="component" value="Chromosome"/>
</dbReference>
<dbReference type="Gene3D" id="3.90.1750.20">
    <property type="entry name" value="Putative Large Serine Recombinase, Chain B, Domain 2"/>
    <property type="match status" value="1"/>
</dbReference>
<reference evidence="4 5" key="1">
    <citation type="submission" date="2020-01" db="EMBL/GenBank/DDBJ databases">
        <authorList>
            <person name="Gulvik C.A."/>
            <person name="Batra D.G."/>
        </authorList>
    </citation>
    <scope>NUCLEOTIDE SEQUENCE [LARGE SCALE GENOMIC DNA]</scope>
    <source>
        <strain evidence="4 5">W9323</strain>
    </source>
</reference>
<keyword evidence="1" id="KW-0175">Coiled coil</keyword>
<keyword evidence="5" id="KW-1185">Reference proteome</keyword>
<sequence length="516" mass="60592">MQRPHGLDVYVYLRKSRKDIEEENRATDEGRIFDTLERHRNQLMELAKKEQHHILDIYEEVVSGEHLLDRPQIQEMLKMVDNGNCDAVMVMDLDRLGRGDMYDMGMIYRAFQYSETLIITPNEVIDPNAEGAELLFGVKSIISREELKSITKRMQRGRQVSAKEGKSITRKPPFGYLRDENLKLYPDPDHAWIVKRIFEMVAEGKGRSAIAKELTKMGIPTPDRAREWNATTLKNILNNEVYRGHIIWGTKRNVKRNGKYVAKPLPPDQWQRKDNAHEPIISQELWEKAHANYGKNYIPPVHTPRKLTNPLAGLIYCNNCNYAMQYKKDSKNVIQMECRSSKCRGVVRGISFRTLEDRVLEIMEKKIQEFKADEKEAKTKQKEPSVVISLHKKSLEAKEKELKTLYNQKENLHDFLEQGIYDIETFMVRQKKLADRIKETESEMKELQGGIIQKEREEKNRTEFIPKIRTVIDAYQTTEDIEKKNQLMKSVLDRVLYTRPKGSKYREFTIEVHFRF</sequence>
<dbReference type="AlphaFoldDB" id="A0A7D3XS37"/>
<dbReference type="PROSITE" id="PS51736">
    <property type="entry name" value="RECOMBINASES_3"/>
    <property type="match status" value="1"/>
</dbReference>
<name>A0A7D3XS37_9BACL</name>
<evidence type="ECO:0000259" key="3">
    <source>
        <dbReference type="PROSITE" id="PS51737"/>
    </source>
</evidence>
<dbReference type="InterPro" id="IPR011109">
    <property type="entry name" value="DNA_bind_recombinase_dom"/>
</dbReference>
<dbReference type="GO" id="GO:0003677">
    <property type="term" value="F:DNA binding"/>
    <property type="evidence" value="ECO:0007669"/>
    <property type="project" value="InterPro"/>
</dbReference>